<protein>
    <submittedName>
        <fullName evidence="1">Uncharacterized protein</fullName>
    </submittedName>
</protein>
<sequence length="24" mass="2579">MAIIASVETYLGDLHHELLPVIGS</sequence>
<feature type="non-terminal residue" evidence="1">
    <location>
        <position position="24"/>
    </location>
</feature>
<dbReference type="AlphaFoldDB" id="A0A383CVQ4"/>
<organism evidence="1">
    <name type="scientific">marine metagenome</name>
    <dbReference type="NCBI Taxonomy" id="408172"/>
    <lineage>
        <taxon>unclassified sequences</taxon>
        <taxon>metagenomes</taxon>
        <taxon>ecological metagenomes</taxon>
    </lineage>
</organism>
<evidence type="ECO:0000313" key="1">
    <source>
        <dbReference type="EMBL" id="SVE35985.1"/>
    </source>
</evidence>
<gene>
    <name evidence="1" type="ORF">METZ01_LOCUS488839</name>
</gene>
<accession>A0A383CVQ4</accession>
<name>A0A383CVQ4_9ZZZZ</name>
<reference evidence="1" key="1">
    <citation type="submission" date="2018-05" db="EMBL/GenBank/DDBJ databases">
        <authorList>
            <person name="Lanie J.A."/>
            <person name="Ng W.-L."/>
            <person name="Kazmierczak K.M."/>
            <person name="Andrzejewski T.M."/>
            <person name="Davidsen T.M."/>
            <person name="Wayne K.J."/>
            <person name="Tettelin H."/>
            <person name="Glass J.I."/>
            <person name="Rusch D."/>
            <person name="Podicherti R."/>
            <person name="Tsui H.-C.T."/>
            <person name="Winkler M.E."/>
        </authorList>
    </citation>
    <scope>NUCLEOTIDE SEQUENCE</scope>
</reference>
<proteinExistence type="predicted"/>
<dbReference type="EMBL" id="UINC01211893">
    <property type="protein sequence ID" value="SVE35985.1"/>
    <property type="molecule type" value="Genomic_DNA"/>
</dbReference>